<dbReference type="SUPFAM" id="SSF51430">
    <property type="entry name" value="NAD(P)-linked oxidoreductase"/>
    <property type="match status" value="1"/>
</dbReference>
<dbReference type="CDD" id="cd19076">
    <property type="entry name" value="AKR_AKR13A_13D"/>
    <property type="match status" value="1"/>
</dbReference>
<gene>
    <name evidence="3" type="ORF">GCM10022250_31990</name>
</gene>
<accession>A0ABP7YGX1</accession>
<evidence type="ECO:0000259" key="2">
    <source>
        <dbReference type="Pfam" id="PF00248"/>
    </source>
</evidence>
<dbReference type="Proteomes" id="UP001501333">
    <property type="component" value="Unassembled WGS sequence"/>
</dbReference>
<evidence type="ECO:0000313" key="3">
    <source>
        <dbReference type="EMBL" id="GAA4135979.1"/>
    </source>
</evidence>
<organism evidence="3 4">
    <name type="scientific">Flavobacterium chungbukense</name>
    <dbReference type="NCBI Taxonomy" id="877464"/>
    <lineage>
        <taxon>Bacteria</taxon>
        <taxon>Pseudomonadati</taxon>
        <taxon>Bacteroidota</taxon>
        <taxon>Flavobacteriia</taxon>
        <taxon>Flavobacteriales</taxon>
        <taxon>Flavobacteriaceae</taxon>
        <taxon>Flavobacterium</taxon>
    </lineage>
</organism>
<dbReference type="InterPro" id="IPR050791">
    <property type="entry name" value="Aldo-Keto_reductase"/>
</dbReference>
<dbReference type="InterPro" id="IPR036812">
    <property type="entry name" value="NAD(P)_OxRdtase_dom_sf"/>
</dbReference>
<dbReference type="PANTHER" id="PTHR43625">
    <property type="entry name" value="AFLATOXIN B1 ALDEHYDE REDUCTASE"/>
    <property type="match status" value="1"/>
</dbReference>
<dbReference type="Pfam" id="PF00248">
    <property type="entry name" value="Aldo_ket_red"/>
    <property type="match status" value="1"/>
</dbReference>
<protein>
    <submittedName>
        <fullName evidence="3">Aldo/keto reductase</fullName>
    </submittedName>
</protein>
<feature type="domain" description="NADP-dependent oxidoreductase" evidence="2">
    <location>
        <begin position="36"/>
        <end position="332"/>
    </location>
</feature>
<dbReference type="PANTHER" id="PTHR43625:SF40">
    <property type="entry name" value="ALDO-KETO REDUCTASE YAKC [NADP(+)]"/>
    <property type="match status" value="1"/>
</dbReference>
<keyword evidence="1" id="KW-0560">Oxidoreductase</keyword>
<dbReference type="InterPro" id="IPR023210">
    <property type="entry name" value="NADP_OxRdtase_dom"/>
</dbReference>
<keyword evidence="4" id="KW-1185">Reference proteome</keyword>
<comment type="caution">
    <text evidence="3">The sequence shown here is derived from an EMBL/GenBank/DDBJ whole genome shotgun (WGS) entry which is preliminary data.</text>
</comment>
<proteinExistence type="predicted"/>
<dbReference type="Gene3D" id="3.20.20.100">
    <property type="entry name" value="NADP-dependent oxidoreductase domain"/>
    <property type="match status" value="1"/>
</dbReference>
<reference evidence="4" key="1">
    <citation type="journal article" date="2019" name="Int. J. Syst. Evol. Microbiol.">
        <title>The Global Catalogue of Microorganisms (GCM) 10K type strain sequencing project: providing services to taxonomists for standard genome sequencing and annotation.</title>
        <authorList>
            <consortium name="The Broad Institute Genomics Platform"/>
            <consortium name="The Broad Institute Genome Sequencing Center for Infectious Disease"/>
            <person name="Wu L."/>
            <person name="Ma J."/>
        </authorList>
    </citation>
    <scope>NUCLEOTIDE SEQUENCE [LARGE SCALE GENOMIC DNA]</scope>
    <source>
        <strain evidence="4">JCM 17386</strain>
    </source>
</reference>
<name>A0ABP7YGX1_9FLAO</name>
<sequence>MQTAKSALPIELCIQIKLKKMKKIKLGSQGLIIPPIGLGCMGMTGFEEANIYGAADEIEALKTIHRSLEMGGNFLDTADLYGPLKNEQLIAKAIGKERDKYTIATKFGWEIDDAGKVTWAINGSKKYIKKAVERSLKNLNTDYIDLYYMHRLDKNTPIEETVDAMSDLVKEGKVKYLGLSEVSSETIKRAHQIHSITAVQSEYSLFERTAEERGVLKTLKELEIGFVAYSPLGRGFLSGQIRSIDDLPENDFRRGIPRFQENYFHKNIELVKAIEKMAEEKNINSSQLALAWIISKGIVPIPGTKRRTYLEQNIQATTVELSPQDLQKLESIVPLGTDTGAPYDEFSMGLLD</sequence>
<evidence type="ECO:0000256" key="1">
    <source>
        <dbReference type="ARBA" id="ARBA00023002"/>
    </source>
</evidence>
<dbReference type="EMBL" id="BAABAO010000013">
    <property type="protein sequence ID" value="GAA4135979.1"/>
    <property type="molecule type" value="Genomic_DNA"/>
</dbReference>
<evidence type="ECO:0000313" key="4">
    <source>
        <dbReference type="Proteomes" id="UP001501333"/>
    </source>
</evidence>